<dbReference type="STRING" id="1007676.ABM34_10355"/>
<accession>A0A0H4R2E6</accession>
<dbReference type="InterPro" id="IPR007487">
    <property type="entry name" value="ABC_transpt-TYRBP-like"/>
</dbReference>
<evidence type="ECO:0000313" key="2">
    <source>
        <dbReference type="Proteomes" id="UP000036106"/>
    </source>
</evidence>
<reference evidence="2" key="1">
    <citation type="submission" date="2015-07" db="EMBL/GenBank/DDBJ databases">
        <title>Lactobacillus ginsenosidimutans/EMML 3141/ whole genome sequencing.</title>
        <authorList>
            <person name="Kim M.K."/>
            <person name="Im W.-T."/>
            <person name="Srinivasan S."/>
            <person name="Lee J.-J."/>
        </authorList>
    </citation>
    <scope>NUCLEOTIDE SEQUENCE [LARGE SCALE GENOMIC DNA]</scope>
    <source>
        <strain evidence="2">EMML 3041</strain>
    </source>
</reference>
<dbReference type="InterPro" id="IPR028082">
    <property type="entry name" value="Peripla_BP_I"/>
</dbReference>
<dbReference type="AlphaFoldDB" id="A0A0H4R2E6"/>
<keyword evidence="2" id="KW-1185">Reference proteome</keyword>
<gene>
    <name evidence="1" type="ORF">ABM34_10355</name>
</gene>
<sequence length="335" mass="36329">MKHTKRLYGTLVFLFAFLVFAFFYVGHAQNNNKNKIPKVGVLQLLSHPALDEINRGLDDTLKKNGYENGKNIHIIFQNAQGDQSNLRTISKQFVEDNVDVAVGIATPSVQSLKNATSTIPIVMGAVTDPKGFGIVPSNSHPGGNITGISDQAPLADQFKLMKQIMPNMKRLGIIYTSSDMSATTETKKMKKLASAQGIDVTVSSISNINDLEQVSTNLSQNVDAIFVPTDNTIASGMKLLSSVAAKQNVPIFPAADTMVKDGGLATLGLSQYELGQKAGEDVVKILRHKAKVGDIPVTFIKKGHLIINEKMAKKLNITFPDSVIQKAQKEGRIIK</sequence>
<protein>
    <submittedName>
        <fullName evidence="1">Peptide ABC transporter substrate-binding protein</fullName>
    </submittedName>
</protein>
<dbReference type="InterPro" id="IPR047776">
    <property type="entry name" value="ABC_SBP_TrpX-like"/>
</dbReference>
<dbReference type="Proteomes" id="UP000036106">
    <property type="component" value="Chromosome"/>
</dbReference>
<dbReference type="NCBIfam" id="NF041285">
    <property type="entry name" value="ABC_SBP_TrpX"/>
    <property type="match status" value="1"/>
</dbReference>
<dbReference type="SUPFAM" id="SSF53822">
    <property type="entry name" value="Periplasmic binding protein-like I"/>
    <property type="match status" value="1"/>
</dbReference>
<evidence type="ECO:0000313" key="1">
    <source>
        <dbReference type="EMBL" id="AKP67890.1"/>
    </source>
</evidence>
<dbReference type="OrthoDB" id="9776955at2"/>
<dbReference type="PANTHER" id="PTHR35271">
    <property type="entry name" value="ABC TRANSPORTER, SUBSTRATE-BINDING LIPOPROTEIN-RELATED"/>
    <property type="match status" value="1"/>
</dbReference>
<dbReference type="EMBL" id="CP012034">
    <property type="protein sequence ID" value="AKP67890.1"/>
    <property type="molecule type" value="Genomic_DNA"/>
</dbReference>
<dbReference type="PANTHER" id="PTHR35271:SF1">
    <property type="entry name" value="ABC TRANSPORTER, SUBSTRATE-BINDING LIPOPROTEIN"/>
    <property type="match status" value="1"/>
</dbReference>
<dbReference type="Pfam" id="PF04392">
    <property type="entry name" value="ABC_sub_bind"/>
    <property type="match status" value="1"/>
</dbReference>
<dbReference type="Gene3D" id="3.40.50.2300">
    <property type="match status" value="2"/>
</dbReference>
<dbReference type="PATRIC" id="fig|1007676.4.peg.2095"/>
<proteinExistence type="predicted"/>
<organism evidence="1 2">
    <name type="scientific">Companilactobacillus ginsenosidimutans</name>
    <dbReference type="NCBI Taxonomy" id="1007676"/>
    <lineage>
        <taxon>Bacteria</taxon>
        <taxon>Bacillati</taxon>
        <taxon>Bacillota</taxon>
        <taxon>Bacilli</taxon>
        <taxon>Lactobacillales</taxon>
        <taxon>Lactobacillaceae</taxon>
        <taxon>Companilactobacillus</taxon>
    </lineage>
</organism>
<dbReference type="KEGG" id="lgn:ABM34_10355"/>
<name>A0A0H4R2E6_9LACO</name>
<dbReference type="CDD" id="cd06325">
    <property type="entry name" value="PBP1_ABC_unchar_transporter"/>
    <property type="match status" value="1"/>
</dbReference>
<dbReference type="RefSeq" id="WP_048705544.1">
    <property type="nucleotide sequence ID" value="NZ_CP012034.1"/>
</dbReference>